<protein>
    <submittedName>
        <fullName evidence="1">ZIFL1 protein</fullName>
    </submittedName>
</protein>
<organism evidence="1 2">
    <name type="scientific">Symbiodinium pilosum</name>
    <name type="common">Dinoflagellate</name>
    <dbReference type="NCBI Taxonomy" id="2952"/>
    <lineage>
        <taxon>Eukaryota</taxon>
        <taxon>Sar</taxon>
        <taxon>Alveolata</taxon>
        <taxon>Dinophyceae</taxon>
        <taxon>Suessiales</taxon>
        <taxon>Symbiodiniaceae</taxon>
        <taxon>Symbiodinium</taxon>
    </lineage>
</organism>
<proteinExistence type="predicted"/>
<dbReference type="Proteomes" id="UP000649617">
    <property type="component" value="Unassembled WGS sequence"/>
</dbReference>
<accession>A0A812L8X8</accession>
<keyword evidence="2" id="KW-1185">Reference proteome</keyword>
<sequence length="93" mass="10547">CDVVGLDAAKFQEIFKDDITVRSYAVAFWTHFMECPDQLTDAWADEELLFEWAVSALVSAEKYVGGVINPDHRNAAFTKHVFNKRRSSHSAPK</sequence>
<name>A0A812L8X8_SYMPI</name>
<evidence type="ECO:0000313" key="2">
    <source>
        <dbReference type="Proteomes" id="UP000649617"/>
    </source>
</evidence>
<reference evidence="1" key="1">
    <citation type="submission" date="2021-02" db="EMBL/GenBank/DDBJ databases">
        <authorList>
            <person name="Dougan E. K."/>
            <person name="Rhodes N."/>
            <person name="Thang M."/>
            <person name="Chan C."/>
        </authorList>
    </citation>
    <scope>NUCLEOTIDE SEQUENCE</scope>
</reference>
<comment type="caution">
    <text evidence="1">The sequence shown here is derived from an EMBL/GenBank/DDBJ whole genome shotgun (WGS) entry which is preliminary data.</text>
</comment>
<dbReference type="AlphaFoldDB" id="A0A812L8X8"/>
<dbReference type="EMBL" id="CAJNIZ010004922">
    <property type="protein sequence ID" value="CAE7237280.1"/>
    <property type="molecule type" value="Genomic_DNA"/>
</dbReference>
<dbReference type="OrthoDB" id="10354758at2759"/>
<evidence type="ECO:0000313" key="1">
    <source>
        <dbReference type="EMBL" id="CAE7237280.1"/>
    </source>
</evidence>
<gene>
    <name evidence="1" type="primary">ZIFL1</name>
    <name evidence="1" type="ORF">SPIL2461_LOCUS3911</name>
</gene>
<feature type="non-terminal residue" evidence="1">
    <location>
        <position position="1"/>
    </location>
</feature>